<accession>A0A368LLY5</accession>
<dbReference type="OrthoDB" id="7510573at2"/>
<feature type="chain" id="PRO_5017051859" evidence="1">
    <location>
        <begin position="24"/>
        <end position="111"/>
    </location>
</feature>
<dbReference type="AlphaFoldDB" id="A0A368LLY5"/>
<dbReference type="InterPro" id="IPR004509">
    <property type="entry name" value="Competence_ComEA_HhH"/>
</dbReference>
<dbReference type="InterPro" id="IPR010994">
    <property type="entry name" value="RuvA_2-like"/>
</dbReference>
<dbReference type="Pfam" id="PF12836">
    <property type="entry name" value="HHH_3"/>
    <property type="match status" value="1"/>
</dbReference>
<keyword evidence="1" id="KW-0732">Signal</keyword>
<dbReference type="InterPro" id="IPR051675">
    <property type="entry name" value="Endo/Exo/Phosphatase_dom_1"/>
</dbReference>
<dbReference type="Gene3D" id="1.10.150.280">
    <property type="entry name" value="AF1531-like domain"/>
    <property type="match status" value="1"/>
</dbReference>
<evidence type="ECO:0000313" key="3">
    <source>
        <dbReference type="Proteomes" id="UP000252479"/>
    </source>
</evidence>
<dbReference type="GO" id="GO:0015627">
    <property type="term" value="C:type II protein secretion system complex"/>
    <property type="evidence" value="ECO:0007669"/>
    <property type="project" value="TreeGrafter"/>
</dbReference>
<sequence length="111" mass="12296">MTFIRTVFMTLLSMGLMFNIAYAEVKAEESSEVSTNKNTQEKHAGINITVNVNTANAEEIASMLKGIGAKKAQDIVDYRNEHGNFMSLEDLMNVKGIGQATVQKNQDRILL</sequence>
<dbReference type="NCBIfam" id="TIGR00426">
    <property type="entry name" value="competence protein ComEA helix-hairpin-helix repeat region"/>
    <property type="match status" value="1"/>
</dbReference>
<dbReference type="PANTHER" id="PTHR21180:SF32">
    <property type="entry name" value="ENDONUCLEASE_EXONUCLEASE_PHOSPHATASE FAMILY DOMAIN-CONTAINING PROTEIN 1"/>
    <property type="match status" value="1"/>
</dbReference>
<keyword evidence="3" id="KW-1185">Reference proteome</keyword>
<gene>
    <name evidence="2" type="ORF">CIK83_04460</name>
</gene>
<dbReference type="SUPFAM" id="SSF47781">
    <property type="entry name" value="RuvA domain 2-like"/>
    <property type="match status" value="1"/>
</dbReference>
<dbReference type="Proteomes" id="UP000252479">
    <property type="component" value="Unassembled WGS sequence"/>
</dbReference>
<dbReference type="GO" id="GO:0015628">
    <property type="term" value="P:protein secretion by the type II secretion system"/>
    <property type="evidence" value="ECO:0007669"/>
    <property type="project" value="TreeGrafter"/>
</dbReference>
<comment type="caution">
    <text evidence="2">The sequence shown here is derived from an EMBL/GenBank/DDBJ whole genome shotgun (WGS) entry which is preliminary data.</text>
</comment>
<dbReference type="EMBL" id="QPGL01000001">
    <property type="protein sequence ID" value="RCS72920.1"/>
    <property type="molecule type" value="Genomic_DNA"/>
</dbReference>
<organism evidence="2 3">
    <name type="scientific">Vibrio casei</name>
    <dbReference type="NCBI Taxonomy" id="673372"/>
    <lineage>
        <taxon>Bacteria</taxon>
        <taxon>Pseudomonadati</taxon>
        <taxon>Pseudomonadota</taxon>
        <taxon>Gammaproteobacteria</taxon>
        <taxon>Vibrionales</taxon>
        <taxon>Vibrionaceae</taxon>
        <taxon>Vibrio</taxon>
    </lineage>
</organism>
<reference evidence="2 3" key="1">
    <citation type="journal article" date="2017" name="Elife">
        <title>Extensive horizontal gene transfer in cheese-associated bacteria.</title>
        <authorList>
            <person name="Bonham K.S."/>
            <person name="Wolfe B.E."/>
            <person name="Dutton R.J."/>
        </authorList>
    </citation>
    <scope>NUCLEOTIDE SEQUENCE [LARGE SCALE GENOMIC DNA]</scope>
    <source>
        <strain evidence="2 3">JB196</strain>
    </source>
</reference>
<evidence type="ECO:0000313" key="2">
    <source>
        <dbReference type="EMBL" id="RCS72920.1"/>
    </source>
</evidence>
<proteinExistence type="predicted"/>
<evidence type="ECO:0000256" key="1">
    <source>
        <dbReference type="SAM" id="SignalP"/>
    </source>
</evidence>
<dbReference type="GO" id="GO:0003677">
    <property type="term" value="F:DNA binding"/>
    <property type="evidence" value="ECO:0007669"/>
    <property type="project" value="UniProtKB-KW"/>
</dbReference>
<feature type="signal peptide" evidence="1">
    <location>
        <begin position="1"/>
        <end position="23"/>
    </location>
</feature>
<name>A0A368LLY5_9VIBR</name>
<dbReference type="PANTHER" id="PTHR21180">
    <property type="entry name" value="ENDONUCLEASE/EXONUCLEASE/PHOSPHATASE FAMILY DOMAIN-CONTAINING PROTEIN 1"/>
    <property type="match status" value="1"/>
</dbReference>
<protein>
    <submittedName>
        <fullName evidence="2">ComEA family DNA-binding protein</fullName>
    </submittedName>
</protein>
<keyword evidence="2" id="KW-0238">DNA-binding</keyword>